<feature type="coiled-coil region" evidence="1">
    <location>
        <begin position="37"/>
        <end position="110"/>
    </location>
</feature>
<feature type="region of interest" description="Disordered" evidence="2">
    <location>
        <begin position="546"/>
        <end position="567"/>
    </location>
</feature>
<dbReference type="PANTHER" id="PTHR23159:SF31">
    <property type="entry name" value="CENTROSOME-ASSOCIATED PROTEIN CEP250 ISOFORM X1"/>
    <property type="match status" value="1"/>
</dbReference>
<dbReference type="AlphaFoldDB" id="A0AAW1QFE2"/>
<dbReference type="Proteomes" id="UP001489004">
    <property type="component" value="Unassembled WGS sequence"/>
</dbReference>
<organism evidence="3 4">
    <name type="scientific">[Myrmecia] bisecta</name>
    <dbReference type="NCBI Taxonomy" id="41462"/>
    <lineage>
        <taxon>Eukaryota</taxon>
        <taxon>Viridiplantae</taxon>
        <taxon>Chlorophyta</taxon>
        <taxon>core chlorophytes</taxon>
        <taxon>Trebouxiophyceae</taxon>
        <taxon>Trebouxiales</taxon>
        <taxon>Trebouxiaceae</taxon>
        <taxon>Myrmecia</taxon>
    </lineage>
</organism>
<dbReference type="PANTHER" id="PTHR23159">
    <property type="entry name" value="CENTROSOMAL PROTEIN 2"/>
    <property type="match status" value="1"/>
</dbReference>
<reference evidence="3 4" key="1">
    <citation type="journal article" date="2024" name="Nat. Commun.">
        <title>Phylogenomics reveals the evolutionary origins of lichenization in chlorophyte algae.</title>
        <authorList>
            <person name="Puginier C."/>
            <person name="Libourel C."/>
            <person name="Otte J."/>
            <person name="Skaloud P."/>
            <person name="Haon M."/>
            <person name="Grisel S."/>
            <person name="Petersen M."/>
            <person name="Berrin J.G."/>
            <person name="Delaux P.M."/>
            <person name="Dal Grande F."/>
            <person name="Keller J."/>
        </authorList>
    </citation>
    <scope>NUCLEOTIDE SEQUENCE [LARGE SCALE GENOMIC DNA]</scope>
    <source>
        <strain evidence="3 4">SAG 2043</strain>
    </source>
</reference>
<gene>
    <name evidence="3" type="ORF">WJX72_006441</name>
</gene>
<comment type="caution">
    <text evidence="3">The sequence shown here is derived from an EMBL/GenBank/DDBJ whole genome shotgun (WGS) entry which is preliminary data.</text>
</comment>
<evidence type="ECO:0000256" key="2">
    <source>
        <dbReference type="SAM" id="MobiDB-lite"/>
    </source>
</evidence>
<accession>A0AAW1QFE2</accession>
<feature type="region of interest" description="Disordered" evidence="2">
    <location>
        <begin position="626"/>
        <end position="648"/>
    </location>
</feature>
<sequence>MAPPTTATGTATGNRTVQLHSNNLFEDGDPAALQAELQRVRLELQAQRNIVAQEKQDLEQRQQLLRQAAGAARQEVLALRAHKVSAQAELDAANAKVESLAAQLAQLAARASAQDADSLTMDTKENLPGDLPPNWAAAAMPLHERQAGAGSNGITASRAETSGSKAVARAGAHQELARLKQQLQDLQQQCAGKDSSLSLLRSQTMVGEQEHARLEALLQSRERELGAAQAEAGTAGAQIRQLRKDLIVAQTALDKANAAVEAKEAKMMALSERLSALEAAAAGLKGELLEKDRAVSGALKAKARLQQHLAAAKERDTCGQEVQTLQALMASLHSERDALDRQKTRLTAEVAALQAAKGAALAKTTEASAELQSQVQGVRILALALAAALHRQGRHSSTEGDQDADMLTRPPSRVHIEMLICEIQAVESGLQAIQLDPAASTLPGLRGLRQQLQGLWGPVGSAEVSRRTSFSFGARMQDSASSMSATGTACDSPEDGYSSPCKDGLASLLAALAEKLASPRPLTPQQGTDGSAELGVHVNGFQALPPAEVHSKTSSDARAKHTRRPRTLQKAVAGRLRSFGQLPTGSNDQPVVQLEDGTAHAQAADELPADVEPGNLLELTDLPPAVVTPGHSLHSTASSDSYRGRMLG</sequence>
<evidence type="ECO:0000313" key="3">
    <source>
        <dbReference type="EMBL" id="KAK9820132.1"/>
    </source>
</evidence>
<keyword evidence="4" id="KW-1185">Reference proteome</keyword>
<feature type="compositionally biased region" description="Basic and acidic residues" evidence="2">
    <location>
        <begin position="549"/>
        <end position="559"/>
    </location>
</feature>
<dbReference type="Gene3D" id="1.10.287.1490">
    <property type="match status" value="1"/>
</dbReference>
<dbReference type="SUPFAM" id="SSF57997">
    <property type="entry name" value="Tropomyosin"/>
    <property type="match status" value="1"/>
</dbReference>
<proteinExistence type="predicted"/>
<name>A0AAW1QFE2_9CHLO</name>
<feature type="coiled-coil region" evidence="1">
    <location>
        <begin position="169"/>
        <end position="287"/>
    </location>
</feature>
<evidence type="ECO:0000313" key="4">
    <source>
        <dbReference type="Proteomes" id="UP001489004"/>
    </source>
</evidence>
<dbReference type="EMBL" id="JALJOR010000003">
    <property type="protein sequence ID" value="KAK9820132.1"/>
    <property type="molecule type" value="Genomic_DNA"/>
</dbReference>
<keyword evidence="1" id="KW-0175">Coiled coil</keyword>
<protein>
    <submittedName>
        <fullName evidence="3">Uncharacterized protein</fullName>
    </submittedName>
</protein>
<evidence type="ECO:0000256" key="1">
    <source>
        <dbReference type="SAM" id="Coils"/>
    </source>
</evidence>
<feature type="coiled-coil region" evidence="1">
    <location>
        <begin position="322"/>
        <end position="356"/>
    </location>
</feature>